<dbReference type="CDD" id="cd02440">
    <property type="entry name" value="AdoMet_MTases"/>
    <property type="match status" value="1"/>
</dbReference>
<sequence length="127" mass="14145">MKSAIQVFHDWSLNGKDEGMEKVHSSSVEEMLTFVLYNIKQPFSFIDAGCGNGWAVRRVLSNPLCKSATGIDGATGMIDKAKNLDSEGNYICADFINWIPENPVDVVLSMEVFYYVADPKILIQHVL</sequence>
<protein>
    <recommendedName>
        <fullName evidence="1">Methyltransferase type 11 domain-containing protein</fullName>
    </recommendedName>
</protein>
<reference evidence="2" key="1">
    <citation type="submission" date="2018-05" db="EMBL/GenBank/DDBJ databases">
        <authorList>
            <person name="Lanie J.A."/>
            <person name="Ng W.-L."/>
            <person name="Kazmierczak K.M."/>
            <person name="Andrzejewski T.M."/>
            <person name="Davidsen T.M."/>
            <person name="Wayne K.J."/>
            <person name="Tettelin H."/>
            <person name="Glass J.I."/>
            <person name="Rusch D."/>
            <person name="Podicherti R."/>
            <person name="Tsui H.-C.T."/>
            <person name="Winkler M.E."/>
        </authorList>
    </citation>
    <scope>NUCLEOTIDE SEQUENCE</scope>
</reference>
<dbReference type="InterPro" id="IPR029063">
    <property type="entry name" value="SAM-dependent_MTases_sf"/>
</dbReference>
<proteinExistence type="predicted"/>
<feature type="domain" description="Methyltransferase type 11" evidence="1">
    <location>
        <begin position="47"/>
        <end position="124"/>
    </location>
</feature>
<dbReference type="GO" id="GO:0008757">
    <property type="term" value="F:S-adenosylmethionine-dependent methyltransferase activity"/>
    <property type="evidence" value="ECO:0007669"/>
    <property type="project" value="InterPro"/>
</dbReference>
<dbReference type="SUPFAM" id="SSF53335">
    <property type="entry name" value="S-adenosyl-L-methionine-dependent methyltransferases"/>
    <property type="match status" value="1"/>
</dbReference>
<gene>
    <name evidence="2" type="ORF">METZ01_LOCUS366228</name>
</gene>
<name>A0A382STZ6_9ZZZZ</name>
<dbReference type="Pfam" id="PF08241">
    <property type="entry name" value="Methyltransf_11"/>
    <property type="match status" value="1"/>
</dbReference>
<feature type="non-terminal residue" evidence="2">
    <location>
        <position position="127"/>
    </location>
</feature>
<dbReference type="InterPro" id="IPR013216">
    <property type="entry name" value="Methyltransf_11"/>
</dbReference>
<evidence type="ECO:0000313" key="2">
    <source>
        <dbReference type="EMBL" id="SVD13374.1"/>
    </source>
</evidence>
<evidence type="ECO:0000259" key="1">
    <source>
        <dbReference type="Pfam" id="PF08241"/>
    </source>
</evidence>
<organism evidence="2">
    <name type="scientific">marine metagenome</name>
    <dbReference type="NCBI Taxonomy" id="408172"/>
    <lineage>
        <taxon>unclassified sequences</taxon>
        <taxon>metagenomes</taxon>
        <taxon>ecological metagenomes</taxon>
    </lineage>
</organism>
<dbReference type="AlphaFoldDB" id="A0A382STZ6"/>
<dbReference type="Gene3D" id="3.40.50.150">
    <property type="entry name" value="Vaccinia Virus protein VP39"/>
    <property type="match status" value="1"/>
</dbReference>
<dbReference type="EMBL" id="UINC01131583">
    <property type="protein sequence ID" value="SVD13374.1"/>
    <property type="molecule type" value="Genomic_DNA"/>
</dbReference>
<accession>A0A382STZ6</accession>